<organism evidence="5 6">
    <name type="scientific">Thermotalea metallivorans</name>
    <dbReference type="NCBI Taxonomy" id="520762"/>
    <lineage>
        <taxon>Bacteria</taxon>
        <taxon>Bacillati</taxon>
        <taxon>Bacillota</taxon>
        <taxon>Clostridia</taxon>
        <taxon>Peptostreptococcales</taxon>
        <taxon>Thermotaleaceae</taxon>
        <taxon>Thermotalea</taxon>
    </lineage>
</organism>
<dbReference type="InterPro" id="IPR050340">
    <property type="entry name" value="Cytosolic_Fe-S_CAF"/>
</dbReference>
<evidence type="ECO:0000259" key="4">
    <source>
        <dbReference type="PROSITE" id="PS51379"/>
    </source>
</evidence>
<dbReference type="InterPro" id="IPR017900">
    <property type="entry name" value="4Fe4S_Fe_S_CS"/>
</dbReference>
<dbReference type="PROSITE" id="PS51379">
    <property type="entry name" value="4FE4S_FER_2"/>
    <property type="match status" value="1"/>
</dbReference>
<gene>
    <name evidence="5" type="ORF">AN619_09140</name>
</gene>
<dbReference type="OrthoDB" id="9798098at2"/>
<keyword evidence="2" id="KW-0408">Iron</keyword>
<keyword evidence="5" id="KW-0560">Oxidoreductase</keyword>
<dbReference type="AlphaFoldDB" id="A0A140L7R4"/>
<keyword evidence="1" id="KW-0479">Metal-binding</keyword>
<dbReference type="GO" id="GO:0046872">
    <property type="term" value="F:metal ion binding"/>
    <property type="evidence" value="ECO:0007669"/>
    <property type="project" value="UniProtKB-KW"/>
</dbReference>
<comment type="caution">
    <text evidence="5">The sequence shown here is derived from an EMBL/GenBank/DDBJ whole genome shotgun (WGS) entry which is preliminary data.</text>
</comment>
<proteinExistence type="predicted"/>
<dbReference type="SUPFAM" id="SSF54862">
    <property type="entry name" value="4Fe-4S ferredoxins"/>
    <property type="match status" value="1"/>
</dbReference>
<accession>A0A140L7R4</accession>
<protein>
    <submittedName>
        <fullName evidence="5">Iron hydrogenase 1</fullName>
        <ecNumber evidence="5">1.12.7.2</ecNumber>
    </submittedName>
</protein>
<dbReference type="InterPro" id="IPR009016">
    <property type="entry name" value="Fe_hydrogenase"/>
</dbReference>
<evidence type="ECO:0000313" key="5">
    <source>
        <dbReference type="EMBL" id="KXG76589.1"/>
    </source>
</evidence>
<keyword evidence="3" id="KW-0411">Iron-sulfur</keyword>
<dbReference type="Gene3D" id="3.40.950.10">
    <property type="entry name" value="Fe-only Hydrogenase (Larger Subunit), Chain L, domain 3"/>
    <property type="match status" value="1"/>
</dbReference>
<dbReference type="EC" id="1.12.7.2" evidence="5"/>
<dbReference type="Proteomes" id="UP000070456">
    <property type="component" value="Unassembled WGS sequence"/>
</dbReference>
<dbReference type="PATRIC" id="fig|520762.4.peg.1022"/>
<evidence type="ECO:0000256" key="2">
    <source>
        <dbReference type="ARBA" id="ARBA00023004"/>
    </source>
</evidence>
<feature type="domain" description="4Fe-4S ferredoxin-type" evidence="4">
    <location>
        <begin position="121"/>
        <end position="150"/>
    </location>
</feature>
<dbReference type="RefSeq" id="WP_068555292.1">
    <property type="nucleotide sequence ID" value="NZ_LOEE01000026.1"/>
</dbReference>
<dbReference type="GO" id="GO:0051536">
    <property type="term" value="F:iron-sulfur cluster binding"/>
    <property type="evidence" value="ECO:0007669"/>
    <property type="project" value="UniProtKB-KW"/>
</dbReference>
<name>A0A140L7R4_9FIRM</name>
<dbReference type="Pfam" id="PF02906">
    <property type="entry name" value="Fe_hyd_lg_C"/>
    <property type="match status" value="1"/>
</dbReference>
<keyword evidence="6" id="KW-1185">Reference proteome</keyword>
<dbReference type="EMBL" id="LOEE01000026">
    <property type="protein sequence ID" value="KXG76589.1"/>
    <property type="molecule type" value="Genomic_DNA"/>
</dbReference>
<dbReference type="InterPro" id="IPR004108">
    <property type="entry name" value="Fe_hydrogenase_lsu_C"/>
</dbReference>
<dbReference type="PANTHER" id="PTHR11615">
    <property type="entry name" value="NITRATE, FORMATE, IRON DEHYDROGENASE"/>
    <property type="match status" value="1"/>
</dbReference>
<dbReference type="InterPro" id="IPR017896">
    <property type="entry name" value="4Fe4S_Fe-S-bd"/>
</dbReference>
<evidence type="ECO:0000313" key="6">
    <source>
        <dbReference type="Proteomes" id="UP000070456"/>
    </source>
</evidence>
<sequence>MENTTDNRIQRYRMAIFREVVKLAWEGKLEKEIEGLPDKILGNDIKDEQERIIVKNYIRMAMGLNPCNGDSELTKDVQRALQMNKIEKPLVAVIQNVCETCHRYHEGETSQYDEDCPRSHLDCTEDENKCLGCGKCIGECPLGAISDKIEFIPIIKMLQERKHPVYATIAPAYVGQLKGKMTPGKIRAALKWMGFADMIEVAAFADILTVKEAYEFDHKVKTEKDFFITSCCCPVWVGMIQKNFKHIADHISPSVSPMIASGRVLKVLNPEAKVVFIGPCIAKKAEAKIHALGDAIDYVLTFRELYEIFEALEIDFDVLEDDYREEASFSGRVYGRTGGVSKAVELSVMRVAQQRKIPFKSIAFNGAKDCKEGLERLLRGEIDANFIEGMGCVGGCVGGPRAIASIEEATEKVNDYSEATPMRTPFDNDNVLQMITSLGIRRLESLEDQDSIGNLLVRNLEE</sequence>
<dbReference type="GO" id="GO:0008901">
    <property type="term" value="F:ferredoxin hydrogenase activity"/>
    <property type="evidence" value="ECO:0007669"/>
    <property type="project" value="UniProtKB-EC"/>
</dbReference>
<evidence type="ECO:0000256" key="1">
    <source>
        <dbReference type="ARBA" id="ARBA00022723"/>
    </source>
</evidence>
<evidence type="ECO:0000256" key="3">
    <source>
        <dbReference type="ARBA" id="ARBA00023014"/>
    </source>
</evidence>
<reference evidence="5 6" key="1">
    <citation type="submission" date="2015-12" db="EMBL/GenBank/DDBJ databases">
        <title>Draft genome sequence of the thermoanaerobe Thermotalea metallivorans, an isolate from the runoff channel of the Great Artesian Basin, Australia.</title>
        <authorList>
            <person name="Patel B.K."/>
        </authorList>
    </citation>
    <scope>NUCLEOTIDE SEQUENCE [LARGE SCALE GENOMIC DNA]</scope>
    <source>
        <strain evidence="5 6">B2-1</strain>
    </source>
</reference>
<dbReference type="Pfam" id="PF00037">
    <property type="entry name" value="Fer4"/>
    <property type="match status" value="1"/>
</dbReference>
<dbReference type="PROSITE" id="PS00198">
    <property type="entry name" value="4FE4S_FER_1"/>
    <property type="match status" value="1"/>
</dbReference>
<dbReference type="STRING" id="520762.AN619_09140"/>
<dbReference type="SUPFAM" id="SSF53920">
    <property type="entry name" value="Fe-only hydrogenase"/>
    <property type="match status" value="1"/>
</dbReference>